<dbReference type="RefSeq" id="WP_310363284.1">
    <property type="nucleotide sequence ID" value="NZ_JAVDYB010000001.1"/>
</dbReference>
<dbReference type="Proteomes" id="UP001183643">
    <property type="component" value="Unassembled WGS sequence"/>
</dbReference>
<evidence type="ECO:0000256" key="1">
    <source>
        <dbReference type="SAM" id="MobiDB-lite"/>
    </source>
</evidence>
<proteinExistence type="predicted"/>
<evidence type="ECO:0000313" key="3">
    <source>
        <dbReference type="Proteomes" id="UP001183643"/>
    </source>
</evidence>
<protein>
    <submittedName>
        <fullName evidence="2">Uncharacterized protein</fullName>
    </submittedName>
</protein>
<keyword evidence="3" id="KW-1185">Reference proteome</keyword>
<comment type="caution">
    <text evidence="2">The sequence shown here is derived from an EMBL/GenBank/DDBJ whole genome shotgun (WGS) entry which is preliminary data.</text>
</comment>
<accession>A0AAE3YKN5</accession>
<evidence type="ECO:0000313" key="2">
    <source>
        <dbReference type="EMBL" id="MDR7274051.1"/>
    </source>
</evidence>
<sequence>MQVHEYANHDATGLRDCDLRDELVPQAPELERDGRQSPGRRA</sequence>
<feature type="compositionally biased region" description="Basic and acidic residues" evidence="1">
    <location>
        <begin position="1"/>
        <end position="35"/>
    </location>
</feature>
<dbReference type="EMBL" id="JAVDYB010000001">
    <property type="protein sequence ID" value="MDR7274051.1"/>
    <property type="molecule type" value="Genomic_DNA"/>
</dbReference>
<dbReference type="AlphaFoldDB" id="A0AAE3YKN5"/>
<reference evidence="2" key="1">
    <citation type="submission" date="2023-07" db="EMBL/GenBank/DDBJ databases">
        <title>Sequencing the genomes of 1000 actinobacteria strains.</title>
        <authorList>
            <person name="Klenk H.-P."/>
        </authorList>
    </citation>
    <scope>NUCLEOTIDE SEQUENCE</scope>
    <source>
        <strain evidence="2">DSM 44707</strain>
    </source>
</reference>
<gene>
    <name evidence="2" type="ORF">J2S41_000829</name>
</gene>
<name>A0AAE3YKN5_9ACTN</name>
<organism evidence="2 3">
    <name type="scientific">Catenuloplanes atrovinosus</name>
    <dbReference type="NCBI Taxonomy" id="137266"/>
    <lineage>
        <taxon>Bacteria</taxon>
        <taxon>Bacillati</taxon>
        <taxon>Actinomycetota</taxon>
        <taxon>Actinomycetes</taxon>
        <taxon>Micromonosporales</taxon>
        <taxon>Micromonosporaceae</taxon>
        <taxon>Catenuloplanes</taxon>
    </lineage>
</organism>
<feature type="region of interest" description="Disordered" evidence="1">
    <location>
        <begin position="1"/>
        <end position="42"/>
    </location>
</feature>